<evidence type="ECO:0000313" key="2">
    <source>
        <dbReference type="EMBL" id="KAK2961125.1"/>
    </source>
</evidence>
<dbReference type="EMBL" id="JARBJD010000018">
    <property type="protein sequence ID" value="KAK2961125.1"/>
    <property type="molecule type" value="Genomic_DNA"/>
</dbReference>
<comment type="caution">
    <text evidence="2">The sequence shown here is derived from an EMBL/GenBank/DDBJ whole genome shotgun (WGS) entry which is preliminary data.</text>
</comment>
<reference evidence="2 3" key="1">
    <citation type="journal article" date="2022" name="bioRxiv">
        <title>Genomics of Preaxostyla Flagellates Illuminates Evolutionary Transitions and the Path Towards Mitochondrial Loss.</title>
        <authorList>
            <person name="Novak L.V.F."/>
            <person name="Treitli S.C."/>
            <person name="Pyrih J."/>
            <person name="Halakuc P."/>
            <person name="Pipaliya S.V."/>
            <person name="Vacek V."/>
            <person name="Brzon O."/>
            <person name="Soukal P."/>
            <person name="Eme L."/>
            <person name="Dacks J.B."/>
            <person name="Karnkowska A."/>
            <person name="Elias M."/>
            <person name="Hampl V."/>
        </authorList>
    </citation>
    <scope>NUCLEOTIDE SEQUENCE [LARGE SCALE GENOMIC DNA]</scope>
    <source>
        <strain evidence="2">NAU3</strain>
        <tissue evidence="2">Gut</tissue>
    </source>
</reference>
<gene>
    <name evidence="2" type="ORF">BLNAU_3893</name>
</gene>
<name>A0ABQ9YBM6_9EUKA</name>
<proteinExistence type="predicted"/>
<organism evidence="2 3">
    <name type="scientific">Blattamonas nauphoetae</name>
    <dbReference type="NCBI Taxonomy" id="2049346"/>
    <lineage>
        <taxon>Eukaryota</taxon>
        <taxon>Metamonada</taxon>
        <taxon>Preaxostyla</taxon>
        <taxon>Oxymonadida</taxon>
        <taxon>Blattamonas</taxon>
    </lineage>
</organism>
<protein>
    <submittedName>
        <fullName evidence="2">Uncharacterized protein</fullName>
    </submittedName>
</protein>
<evidence type="ECO:0000313" key="3">
    <source>
        <dbReference type="Proteomes" id="UP001281761"/>
    </source>
</evidence>
<feature type="region of interest" description="Disordered" evidence="1">
    <location>
        <begin position="1"/>
        <end position="80"/>
    </location>
</feature>
<sequence length="123" mass="13985">MNGTTTSSSALRNSSNARSTSSTDRTCSARGVQYDAVDNKKDEQVSSGIHRTRTVLNVTDRTRQRMTGQQRDEEEEERKEAVPVFQFRLPAPLRVLRRIIVHLLPELADSPRFDEVVDVDVRE</sequence>
<accession>A0ABQ9YBM6</accession>
<evidence type="ECO:0000256" key="1">
    <source>
        <dbReference type="SAM" id="MobiDB-lite"/>
    </source>
</evidence>
<feature type="compositionally biased region" description="Polar residues" evidence="1">
    <location>
        <begin position="45"/>
        <end position="69"/>
    </location>
</feature>
<feature type="compositionally biased region" description="Low complexity" evidence="1">
    <location>
        <begin position="1"/>
        <end position="23"/>
    </location>
</feature>
<keyword evidence="3" id="KW-1185">Reference proteome</keyword>
<dbReference type="Proteomes" id="UP001281761">
    <property type="component" value="Unassembled WGS sequence"/>
</dbReference>